<evidence type="ECO:0000313" key="3">
    <source>
        <dbReference type="Proteomes" id="UP000255365"/>
    </source>
</evidence>
<evidence type="ECO:0000259" key="1">
    <source>
        <dbReference type="Pfam" id="PF14468"/>
    </source>
</evidence>
<dbReference type="InterPro" id="IPR025216">
    <property type="entry name" value="DUF4427"/>
</dbReference>
<dbReference type="Proteomes" id="UP000255365">
    <property type="component" value="Unassembled WGS sequence"/>
</dbReference>
<dbReference type="AlphaFoldDB" id="A0A370S948"/>
<protein>
    <submittedName>
        <fullName evidence="2">Uncharacterized protein DUF4427</fullName>
    </submittedName>
</protein>
<dbReference type="RefSeq" id="WP_258558324.1">
    <property type="nucleotide sequence ID" value="NZ_QRAV01000014.1"/>
</dbReference>
<evidence type="ECO:0000313" key="2">
    <source>
        <dbReference type="EMBL" id="RDL16214.1"/>
    </source>
</evidence>
<name>A0A370S948_PSEJE</name>
<gene>
    <name evidence="2" type="ORF">DEU51_11471</name>
</gene>
<proteinExistence type="predicted"/>
<dbReference type="EMBL" id="QRAV01000014">
    <property type="protein sequence ID" value="RDL16214.1"/>
    <property type="molecule type" value="Genomic_DNA"/>
</dbReference>
<sequence>MPKKIDLRTVPRVAHYFRDVDLAGKSHPEFVPEAFPSNCWNDDEQWPAGFLLRVAVRFHHLWATFGIRNGERTIHGSKPAVCFSNFSLADLIAVRDGFRPQNEAATQYALTFPVKIAEKGGIQPIAHWFDGRAYLQVGTPLELKGHENVQHHFRFVDAGYNLSNQSSGCSEWRWPYPGSYQRCIAKIEERGFEGSTIPGLKLIWKKWSGIGVVVPDMAAARKLQYDILVLIDRGVVSATHFDHILVCDKLPPSIEGFGEEEIRETVSRACFDFRSCMAVSTLTAYVSSLDFSTRVLILESSSPRKPAMEKGGCWLWFEDNTHPYVRALIKAGRVKASKMGRYLASLDELDPHRDLRERQEIARELSEQLREKFGIGSTYFSVLNSQCIDDQPIYCGKFWGGGYYITASPDDEEE</sequence>
<organism evidence="2 3">
    <name type="scientific">Pseudomonas jessenii</name>
    <dbReference type="NCBI Taxonomy" id="77298"/>
    <lineage>
        <taxon>Bacteria</taxon>
        <taxon>Pseudomonadati</taxon>
        <taxon>Pseudomonadota</taxon>
        <taxon>Gammaproteobacteria</taxon>
        <taxon>Pseudomonadales</taxon>
        <taxon>Pseudomonadaceae</taxon>
        <taxon>Pseudomonas</taxon>
    </lineage>
</organism>
<reference evidence="2 3" key="1">
    <citation type="submission" date="2018-07" db="EMBL/GenBank/DDBJ databases">
        <title>Genome sequencing of rice bacterial endophytes.</title>
        <authorList>
            <person name="Venturi V."/>
        </authorList>
    </citation>
    <scope>NUCLEOTIDE SEQUENCE [LARGE SCALE GENOMIC DNA]</scope>
    <source>
        <strain evidence="2 3">E2333</strain>
    </source>
</reference>
<comment type="caution">
    <text evidence="2">The sequence shown here is derived from an EMBL/GenBank/DDBJ whole genome shotgun (WGS) entry which is preliminary data.</text>
</comment>
<dbReference type="Pfam" id="PF14468">
    <property type="entry name" value="DUF4427"/>
    <property type="match status" value="1"/>
</dbReference>
<accession>A0A370S948</accession>
<feature type="domain" description="DUF4427" evidence="1">
    <location>
        <begin position="295"/>
        <end position="397"/>
    </location>
</feature>